<reference evidence="13" key="1">
    <citation type="submission" date="2018-04" db="EMBL/GenBank/DDBJ databases">
        <authorList>
            <person name="Go L.Y."/>
            <person name="Mitchell J.A."/>
        </authorList>
    </citation>
    <scope>NUCLEOTIDE SEQUENCE</scope>
    <source>
        <tissue evidence="13">Whole organism</tissue>
    </source>
</reference>
<feature type="binding site" evidence="9">
    <location>
        <position position="47"/>
    </location>
    <ligand>
        <name>Mn(2+)</name>
        <dbReference type="ChEBI" id="CHEBI:29035"/>
    </ligand>
</feature>
<proteinExistence type="inferred from homology"/>
<dbReference type="GO" id="GO:0004784">
    <property type="term" value="F:superoxide dismutase activity"/>
    <property type="evidence" value="ECO:0007669"/>
    <property type="project" value="UniProtKB-EC"/>
</dbReference>
<dbReference type="EMBL" id="UFQS01000292">
    <property type="protein sequence ID" value="SSX02514.1"/>
    <property type="molecule type" value="Genomic_DNA"/>
</dbReference>
<reference evidence="14" key="2">
    <citation type="submission" date="2018-07" db="EMBL/GenBank/DDBJ databases">
        <authorList>
            <person name="Quirk P.G."/>
            <person name="Krulwich T.A."/>
        </authorList>
    </citation>
    <scope>NUCLEOTIDE SEQUENCE</scope>
</reference>
<dbReference type="FunFam" id="1.10.287.990:FF:000001">
    <property type="entry name" value="Superoxide dismutase"/>
    <property type="match status" value="1"/>
</dbReference>
<evidence type="ECO:0000256" key="7">
    <source>
        <dbReference type="ARBA" id="ARBA00023211"/>
    </source>
</evidence>
<dbReference type="VEuPathDB" id="VectorBase:CSON007777"/>
<dbReference type="FunFam" id="3.55.40.20:FF:000002">
    <property type="entry name" value="Superoxide dismutase"/>
    <property type="match status" value="1"/>
</dbReference>
<name>A0A336KC91_CULSO</name>
<dbReference type="InterPro" id="IPR001189">
    <property type="entry name" value="Mn/Fe_SOD"/>
</dbReference>
<keyword evidence="6 10" id="KW-0560">Oxidoreductase</keyword>
<protein>
    <recommendedName>
        <fullName evidence="4 10">Superoxide dismutase</fullName>
        <ecNumber evidence="4 10">1.15.1.1</ecNumber>
    </recommendedName>
</protein>
<evidence type="ECO:0000313" key="13">
    <source>
        <dbReference type="EMBL" id="SSX02514.1"/>
    </source>
</evidence>
<dbReference type="Pfam" id="PF00081">
    <property type="entry name" value="Sod_Fe_N"/>
    <property type="match status" value="1"/>
</dbReference>
<sequence>MFLSRSGLNGIRSLVTMGVRTKATLPDLPYDYAALEPVICREIMELHHSKHHQAYVTNYNAAAEQLQDAVSKNDASKIIGLGQALKFNGGGHVNHSIFWHNLSPNKSSPSSELQAAIERDFKGLENLKKELKLAAVGVQGSGWAWLGYNKKTGLLQVAQCANQDPLEATTGLVPLFGIDVWEHAYYLQYKNLRPNYVDAIWDIVNWKDVSERLQKAK</sequence>
<dbReference type="InterPro" id="IPR050265">
    <property type="entry name" value="Fe/Mn_Superoxide_Dismutase"/>
</dbReference>
<dbReference type="GO" id="GO:0030145">
    <property type="term" value="F:manganese ion binding"/>
    <property type="evidence" value="ECO:0007669"/>
    <property type="project" value="TreeGrafter"/>
</dbReference>
<dbReference type="PIRSF" id="PIRSF000349">
    <property type="entry name" value="SODismutase"/>
    <property type="match status" value="1"/>
</dbReference>
<comment type="catalytic activity">
    <reaction evidence="8 10">
        <text>2 superoxide + 2 H(+) = H2O2 + O2</text>
        <dbReference type="Rhea" id="RHEA:20696"/>
        <dbReference type="ChEBI" id="CHEBI:15378"/>
        <dbReference type="ChEBI" id="CHEBI:15379"/>
        <dbReference type="ChEBI" id="CHEBI:16240"/>
        <dbReference type="ChEBI" id="CHEBI:18421"/>
        <dbReference type="EC" id="1.15.1.1"/>
    </reaction>
</comment>
<evidence type="ECO:0000256" key="5">
    <source>
        <dbReference type="ARBA" id="ARBA00022723"/>
    </source>
</evidence>
<dbReference type="InterPro" id="IPR019833">
    <property type="entry name" value="Mn/Fe_SOD_BS"/>
</dbReference>
<evidence type="ECO:0000256" key="2">
    <source>
        <dbReference type="ARBA" id="ARBA00002170"/>
    </source>
</evidence>
<evidence type="ECO:0000256" key="4">
    <source>
        <dbReference type="ARBA" id="ARBA00012682"/>
    </source>
</evidence>
<evidence type="ECO:0000313" key="14">
    <source>
        <dbReference type="EMBL" id="SSX22888.1"/>
    </source>
</evidence>
<evidence type="ECO:0000256" key="8">
    <source>
        <dbReference type="ARBA" id="ARBA00049204"/>
    </source>
</evidence>
<evidence type="ECO:0000256" key="9">
    <source>
        <dbReference type="PIRSR" id="PIRSR000349-1"/>
    </source>
</evidence>
<comment type="similarity">
    <text evidence="3 10">Belongs to the iron/manganese superoxide dismutase family.</text>
</comment>
<feature type="binding site" evidence="9">
    <location>
        <position position="95"/>
    </location>
    <ligand>
        <name>Mn(2+)</name>
        <dbReference type="ChEBI" id="CHEBI:29035"/>
    </ligand>
</feature>
<dbReference type="OMA" id="DSLINWD"/>
<organism evidence="13">
    <name type="scientific">Culicoides sonorensis</name>
    <name type="common">Biting midge</name>
    <dbReference type="NCBI Taxonomy" id="179676"/>
    <lineage>
        <taxon>Eukaryota</taxon>
        <taxon>Metazoa</taxon>
        <taxon>Ecdysozoa</taxon>
        <taxon>Arthropoda</taxon>
        <taxon>Hexapoda</taxon>
        <taxon>Insecta</taxon>
        <taxon>Pterygota</taxon>
        <taxon>Neoptera</taxon>
        <taxon>Endopterygota</taxon>
        <taxon>Diptera</taxon>
        <taxon>Nematocera</taxon>
        <taxon>Chironomoidea</taxon>
        <taxon>Ceratopogonidae</taxon>
        <taxon>Ceratopogoninae</taxon>
        <taxon>Culicoides</taxon>
        <taxon>Monoculicoides</taxon>
    </lineage>
</organism>
<dbReference type="InterPro" id="IPR036314">
    <property type="entry name" value="SOD_C_sf"/>
</dbReference>
<feature type="domain" description="Manganese/iron superoxide dismutase N-terminal" evidence="11">
    <location>
        <begin position="24"/>
        <end position="103"/>
    </location>
</feature>
<comment type="cofactor">
    <cofactor evidence="1">
        <name>Mn(2+)</name>
        <dbReference type="ChEBI" id="CHEBI:29035"/>
    </cofactor>
</comment>
<dbReference type="Gene3D" id="3.55.40.20">
    <property type="entry name" value="Iron/manganese superoxide dismutase, C-terminal domain"/>
    <property type="match status" value="1"/>
</dbReference>
<dbReference type="PANTHER" id="PTHR11404">
    <property type="entry name" value="SUPEROXIDE DISMUTASE 2"/>
    <property type="match status" value="1"/>
</dbReference>
<feature type="binding site" evidence="9">
    <location>
        <position position="179"/>
    </location>
    <ligand>
        <name>Mn(2+)</name>
        <dbReference type="ChEBI" id="CHEBI:29035"/>
    </ligand>
</feature>
<dbReference type="EC" id="1.15.1.1" evidence="4 10"/>
<evidence type="ECO:0000256" key="10">
    <source>
        <dbReference type="RuleBase" id="RU000414"/>
    </source>
</evidence>
<dbReference type="PRINTS" id="PR01703">
    <property type="entry name" value="MNSODISMTASE"/>
</dbReference>
<dbReference type="AlphaFoldDB" id="A0A336KC91"/>
<dbReference type="SUPFAM" id="SSF54719">
    <property type="entry name" value="Fe,Mn superoxide dismutase (SOD), C-terminal domain"/>
    <property type="match status" value="1"/>
</dbReference>
<dbReference type="PROSITE" id="PS00088">
    <property type="entry name" value="SOD_MN"/>
    <property type="match status" value="1"/>
</dbReference>
<evidence type="ECO:0000259" key="12">
    <source>
        <dbReference type="Pfam" id="PF02777"/>
    </source>
</evidence>
<keyword evidence="5 9" id="KW-0479">Metal-binding</keyword>
<dbReference type="Gene3D" id="1.10.287.990">
    <property type="entry name" value="Fe,Mn superoxide dismutase (SOD) domain"/>
    <property type="match status" value="1"/>
</dbReference>
<dbReference type="EMBL" id="UFQT01000292">
    <property type="protein sequence ID" value="SSX22888.1"/>
    <property type="molecule type" value="Genomic_DNA"/>
</dbReference>
<comment type="function">
    <text evidence="2">Destroys superoxide anion radicals which are normally produced within the cells and which are toxic to biological systems.</text>
</comment>
<dbReference type="InterPro" id="IPR019832">
    <property type="entry name" value="Mn/Fe_SOD_C"/>
</dbReference>
<dbReference type="Pfam" id="PF02777">
    <property type="entry name" value="Sod_Fe_C"/>
    <property type="match status" value="1"/>
</dbReference>
<dbReference type="PANTHER" id="PTHR11404:SF6">
    <property type="entry name" value="SUPEROXIDE DISMUTASE [MN], MITOCHONDRIAL"/>
    <property type="match status" value="1"/>
</dbReference>
<comment type="function">
    <text evidence="10">Destroys radicals which are normally produced within the cells and which are toxic to biological systems.</text>
</comment>
<dbReference type="GO" id="GO:0005739">
    <property type="term" value="C:mitochondrion"/>
    <property type="evidence" value="ECO:0007669"/>
    <property type="project" value="TreeGrafter"/>
</dbReference>
<dbReference type="InterPro" id="IPR019831">
    <property type="entry name" value="Mn/Fe_SOD_N"/>
</dbReference>
<evidence type="ECO:0000256" key="3">
    <source>
        <dbReference type="ARBA" id="ARBA00008714"/>
    </source>
</evidence>
<dbReference type="SUPFAM" id="SSF46609">
    <property type="entry name" value="Fe,Mn superoxide dismutase (SOD), N-terminal domain"/>
    <property type="match status" value="1"/>
</dbReference>
<gene>
    <name evidence="13" type="primary">CSON007777</name>
</gene>
<feature type="domain" description="Manganese/iron superoxide dismutase C-terminal" evidence="12">
    <location>
        <begin position="109"/>
        <end position="212"/>
    </location>
</feature>
<dbReference type="InterPro" id="IPR036324">
    <property type="entry name" value="Mn/Fe_SOD_N_sf"/>
</dbReference>
<evidence type="ECO:0000256" key="1">
    <source>
        <dbReference type="ARBA" id="ARBA00001936"/>
    </source>
</evidence>
<evidence type="ECO:0000256" key="6">
    <source>
        <dbReference type="ARBA" id="ARBA00023002"/>
    </source>
</evidence>
<feature type="binding site" evidence="9">
    <location>
        <position position="183"/>
    </location>
    <ligand>
        <name>Mn(2+)</name>
        <dbReference type="ChEBI" id="CHEBI:29035"/>
    </ligand>
</feature>
<accession>A0A336KC91</accession>
<keyword evidence="7" id="KW-0464">Manganese</keyword>
<evidence type="ECO:0000259" key="11">
    <source>
        <dbReference type="Pfam" id="PF00081"/>
    </source>
</evidence>